<dbReference type="OrthoDB" id="1891335at2759"/>
<evidence type="ECO:0000313" key="3">
    <source>
        <dbReference type="EMBL" id="KAJ4950159.1"/>
    </source>
</evidence>
<dbReference type="InterPro" id="IPR000845">
    <property type="entry name" value="Nucleoside_phosphorylase_d"/>
</dbReference>
<evidence type="ECO:0000256" key="1">
    <source>
        <dbReference type="SAM" id="SignalP"/>
    </source>
</evidence>
<protein>
    <recommendedName>
        <fullName evidence="2">Nucleoside phosphorylase domain-containing protein</fullName>
    </recommendedName>
</protein>
<reference evidence="3" key="1">
    <citation type="journal article" date="2023" name="Plant J.">
        <title>The genome of the king protea, Protea cynaroides.</title>
        <authorList>
            <person name="Chang J."/>
            <person name="Duong T.A."/>
            <person name="Schoeman C."/>
            <person name="Ma X."/>
            <person name="Roodt D."/>
            <person name="Barker N."/>
            <person name="Li Z."/>
            <person name="Van de Peer Y."/>
            <person name="Mizrachi E."/>
        </authorList>
    </citation>
    <scope>NUCLEOTIDE SEQUENCE</scope>
    <source>
        <tissue evidence="3">Young leaves</tissue>
    </source>
</reference>
<dbReference type="GO" id="GO:0009116">
    <property type="term" value="P:nucleoside metabolic process"/>
    <property type="evidence" value="ECO:0007669"/>
    <property type="project" value="InterPro"/>
</dbReference>
<dbReference type="SUPFAM" id="SSF53167">
    <property type="entry name" value="Purine and uridine phosphorylases"/>
    <property type="match status" value="1"/>
</dbReference>
<dbReference type="PROSITE" id="PS51257">
    <property type="entry name" value="PROKAR_LIPOPROTEIN"/>
    <property type="match status" value="1"/>
</dbReference>
<name>A0A9Q0GMP6_9MAGN</name>
<dbReference type="GO" id="GO:0003824">
    <property type="term" value="F:catalytic activity"/>
    <property type="evidence" value="ECO:0007669"/>
    <property type="project" value="InterPro"/>
</dbReference>
<dbReference type="Proteomes" id="UP001141806">
    <property type="component" value="Unassembled WGS sequence"/>
</dbReference>
<comment type="caution">
    <text evidence="3">The sequence shown here is derived from an EMBL/GenBank/DDBJ whole genome shotgun (WGS) entry which is preliminary data.</text>
</comment>
<organism evidence="3 4">
    <name type="scientific">Protea cynaroides</name>
    <dbReference type="NCBI Taxonomy" id="273540"/>
    <lineage>
        <taxon>Eukaryota</taxon>
        <taxon>Viridiplantae</taxon>
        <taxon>Streptophyta</taxon>
        <taxon>Embryophyta</taxon>
        <taxon>Tracheophyta</taxon>
        <taxon>Spermatophyta</taxon>
        <taxon>Magnoliopsida</taxon>
        <taxon>Proteales</taxon>
        <taxon>Proteaceae</taxon>
        <taxon>Protea</taxon>
    </lineage>
</organism>
<evidence type="ECO:0000313" key="4">
    <source>
        <dbReference type="Proteomes" id="UP001141806"/>
    </source>
</evidence>
<dbReference type="PANTHER" id="PTHR21234">
    <property type="entry name" value="PURINE NUCLEOSIDE PHOSPHORYLASE"/>
    <property type="match status" value="1"/>
</dbReference>
<gene>
    <name evidence="3" type="ORF">NE237_026991</name>
</gene>
<accession>A0A9Q0GMP6</accession>
<sequence>MCCCRGLLMIYLVLLSCSFEASDAEISEHMLKMLKKVNRHGPYVGVLVPSVSLLQPLLQSSSYEPEDDPSDHHVDYAGRRFHIGTFEHKDAILAATGKGMINAAITTQIMCTLFSVKGILHYGLAGNTNKDQNVGDIVIPQSWAHTGLWNWQRYGNGPDDELPLEDDGDFTREYGYLNFGDYTNKTKDDDSTDNFLNNIWYQPEEIFHSEGGPELKNTIFWVPVAQALFEFAKELEASHTI</sequence>
<evidence type="ECO:0000259" key="2">
    <source>
        <dbReference type="Pfam" id="PF01048"/>
    </source>
</evidence>
<feature type="signal peptide" evidence="1">
    <location>
        <begin position="1"/>
        <end position="24"/>
    </location>
</feature>
<dbReference type="AlphaFoldDB" id="A0A9Q0GMP6"/>
<dbReference type="Gene3D" id="3.40.50.1580">
    <property type="entry name" value="Nucleoside phosphorylase domain"/>
    <property type="match status" value="1"/>
</dbReference>
<keyword evidence="4" id="KW-1185">Reference proteome</keyword>
<proteinExistence type="predicted"/>
<dbReference type="PANTHER" id="PTHR21234:SF42">
    <property type="entry name" value="PHOSPHORYLASE SUPERFAMILY PROTEIN"/>
    <property type="match status" value="1"/>
</dbReference>
<keyword evidence="1" id="KW-0732">Signal</keyword>
<dbReference type="Pfam" id="PF01048">
    <property type="entry name" value="PNP_UDP_1"/>
    <property type="match status" value="1"/>
</dbReference>
<dbReference type="EMBL" id="JAMYWD010000012">
    <property type="protein sequence ID" value="KAJ4950159.1"/>
    <property type="molecule type" value="Genomic_DNA"/>
</dbReference>
<feature type="chain" id="PRO_5040458450" description="Nucleoside phosphorylase domain-containing protein" evidence="1">
    <location>
        <begin position="25"/>
        <end position="241"/>
    </location>
</feature>
<feature type="domain" description="Nucleoside phosphorylase" evidence="2">
    <location>
        <begin position="44"/>
        <end position="148"/>
    </location>
</feature>
<dbReference type="InterPro" id="IPR035994">
    <property type="entry name" value="Nucleoside_phosphorylase_sf"/>
</dbReference>